<comment type="caution">
    <text evidence="2">The sequence shown here is derived from an EMBL/GenBank/DDBJ whole genome shotgun (WGS) entry which is preliminary data.</text>
</comment>
<dbReference type="Proteomes" id="UP000218083">
    <property type="component" value="Unassembled WGS sequence"/>
</dbReference>
<dbReference type="InterPro" id="IPR055947">
    <property type="entry name" value="DUF7525"/>
</dbReference>
<feature type="transmembrane region" description="Helical" evidence="1">
    <location>
        <begin position="39"/>
        <end position="59"/>
    </location>
</feature>
<evidence type="ECO:0000313" key="3">
    <source>
        <dbReference type="Proteomes" id="UP000218083"/>
    </source>
</evidence>
<name>A0A2A2FHB1_9EURY</name>
<feature type="transmembrane region" description="Helical" evidence="1">
    <location>
        <begin position="12"/>
        <end position="33"/>
    </location>
</feature>
<keyword evidence="1" id="KW-1133">Transmembrane helix</keyword>
<dbReference type="EMBL" id="NSKC01000003">
    <property type="protein sequence ID" value="PAU84067.1"/>
    <property type="molecule type" value="Genomic_DNA"/>
</dbReference>
<keyword evidence="1" id="KW-0812">Transmembrane</keyword>
<dbReference type="RefSeq" id="WP_095636429.1">
    <property type="nucleotide sequence ID" value="NZ_NSKC01000003.1"/>
</dbReference>
<proteinExistence type="predicted"/>
<evidence type="ECO:0000313" key="2">
    <source>
        <dbReference type="EMBL" id="PAU84067.1"/>
    </source>
</evidence>
<organism evidence="2 3">
    <name type="scientific">Halorubrum salipaludis</name>
    <dbReference type="NCBI Taxonomy" id="2032630"/>
    <lineage>
        <taxon>Archaea</taxon>
        <taxon>Methanobacteriati</taxon>
        <taxon>Methanobacteriota</taxon>
        <taxon>Stenosarchaea group</taxon>
        <taxon>Halobacteria</taxon>
        <taxon>Halobacteriales</taxon>
        <taxon>Haloferacaceae</taxon>
        <taxon>Halorubrum</taxon>
    </lineage>
</organism>
<gene>
    <name evidence="2" type="ORF">CK500_06430</name>
</gene>
<evidence type="ECO:0000256" key="1">
    <source>
        <dbReference type="SAM" id="Phobius"/>
    </source>
</evidence>
<keyword evidence="3" id="KW-1185">Reference proteome</keyword>
<keyword evidence="1" id="KW-0472">Membrane</keyword>
<sequence>MSEASIESDKEVGVALAFGAIAVVGAVVMFGHPSQLGKAWGFGAAFLFALCSVVAVQIFD</sequence>
<dbReference type="AlphaFoldDB" id="A0A2A2FHB1"/>
<reference evidence="2 3" key="1">
    <citation type="submission" date="2017-08" db="EMBL/GenBank/DDBJ databases">
        <title>The strain WRN001 was isolated from Binhai saline alkaline soil, Tianjin, China.</title>
        <authorList>
            <person name="Liu D."/>
            <person name="Zhang G."/>
        </authorList>
    </citation>
    <scope>NUCLEOTIDE SEQUENCE [LARGE SCALE GENOMIC DNA]</scope>
    <source>
        <strain evidence="2 3">WN019</strain>
    </source>
</reference>
<accession>A0A2A2FHB1</accession>
<dbReference type="Pfam" id="PF24369">
    <property type="entry name" value="DUF7525"/>
    <property type="match status" value="1"/>
</dbReference>
<protein>
    <submittedName>
        <fullName evidence="2">Uncharacterized protein</fullName>
    </submittedName>
</protein>